<evidence type="ECO:0000313" key="6">
    <source>
        <dbReference type="Proteomes" id="UP000026915"/>
    </source>
</evidence>
<accession>A0A061DI27</accession>
<dbReference type="eggNOG" id="ENOG502S13Z">
    <property type="taxonomic scope" value="Eukaryota"/>
</dbReference>
<evidence type="ECO:0000256" key="3">
    <source>
        <dbReference type="SAM" id="MobiDB-lite"/>
    </source>
</evidence>
<reference evidence="5 6" key="1">
    <citation type="journal article" date="2013" name="Genome Biol.">
        <title>The genome sequence of the most widely cultivated cacao type and its use to identify candidate genes regulating pod color.</title>
        <authorList>
            <person name="Motamayor J.C."/>
            <person name="Mockaitis K."/>
            <person name="Schmutz J."/>
            <person name="Haiminen N."/>
            <person name="Iii D.L."/>
            <person name="Cornejo O."/>
            <person name="Findley S.D."/>
            <person name="Zheng P."/>
            <person name="Utro F."/>
            <person name="Royaert S."/>
            <person name="Saski C."/>
            <person name="Jenkins J."/>
            <person name="Podicheti R."/>
            <person name="Zhao M."/>
            <person name="Scheffler B.E."/>
            <person name="Stack J.C."/>
            <person name="Feltus F.A."/>
            <person name="Mustiga G.M."/>
            <person name="Amores F."/>
            <person name="Phillips W."/>
            <person name="Marelli J.P."/>
            <person name="May G.D."/>
            <person name="Shapiro H."/>
            <person name="Ma J."/>
            <person name="Bustamante C.D."/>
            <person name="Schnell R.J."/>
            <person name="Main D."/>
            <person name="Gilbert D."/>
            <person name="Parida L."/>
            <person name="Kuhn D.N."/>
        </authorList>
    </citation>
    <scope>NUCLEOTIDE SEQUENCE [LARGE SCALE GENOMIC DNA]</scope>
    <source>
        <strain evidence="6">cv. Matina 1-6</strain>
    </source>
</reference>
<dbReference type="Proteomes" id="UP000026915">
    <property type="component" value="Chromosome 1"/>
</dbReference>
<dbReference type="AlphaFoldDB" id="A0A061DI27"/>
<feature type="compositionally biased region" description="Polar residues" evidence="3">
    <location>
        <begin position="10"/>
        <end position="25"/>
    </location>
</feature>
<dbReference type="PANTHER" id="PTHR31234:SF2">
    <property type="entry name" value="OS05G0199100 PROTEIN"/>
    <property type="match status" value="1"/>
</dbReference>
<dbReference type="GO" id="GO:0098542">
    <property type="term" value="P:defense response to other organism"/>
    <property type="evidence" value="ECO:0007669"/>
    <property type="project" value="InterPro"/>
</dbReference>
<evidence type="ECO:0000256" key="4">
    <source>
        <dbReference type="SAM" id="Phobius"/>
    </source>
</evidence>
<keyword evidence="4" id="KW-1133">Transmembrane helix</keyword>
<dbReference type="EMBL" id="CM001879">
    <property type="protein sequence ID" value="EOX92149.1"/>
    <property type="molecule type" value="Genomic_DNA"/>
</dbReference>
<proteinExistence type="predicted"/>
<dbReference type="InterPro" id="IPR044839">
    <property type="entry name" value="NDR1-like"/>
</dbReference>
<keyword evidence="2 4" id="KW-0472">Membrane</keyword>
<evidence type="ECO:0000256" key="2">
    <source>
        <dbReference type="ARBA" id="ARBA00023136"/>
    </source>
</evidence>
<sequence length="270" mass="30368">MEERVAPSAEDSQWQSSRPEPTPSTNNNDDDDLYLQLARPPSSLLATYVVQVPKDQIYRVPPPENALIVESYRQAAGPAKNRKRTCFKYLIWIAVVLVVIGVMVGVALKILYDSFTPKAPVFSVSMLQVKKFTDHPPKYDVTLKVHNPNEKMGIKYGSVDDDAKLIFWTKTLGAGQFPSLYQNSGDSNVVHVKLIGPEDQPVPLNIQRSMNDKKPKHQIFLALKFNSPLLLNVGVFKMWSRDMDVECKFRVNTMGEGSKILSQDCNTKLS</sequence>
<protein>
    <submittedName>
        <fullName evidence="5">Late embryogenesis abundant hydroxyproline-rich glycoprotein family, putative isoform 1</fullName>
    </submittedName>
</protein>
<evidence type="ECO:0000256" key="1">
    <source>
        <dbReference type="ARBA" id="ARBA00004370"/>
    </source>
</evidence>
<keyword evidence="6" id="KW-1185">Reference proteome</keyword>
<dbReference type="PANTHER" id="PTHR31234">
    <property type="entry name" value="LATE EMBRYOGENESIS ABUNDANT (LEA) HYDROXYPROLINE-RICH GLYCOPROTEIN FAMILY"/>
    <property type="match status" value="1"/>
</dbReference>
<name>A0A061DI27_THECC</name>
<keyword evidence="4" id="KW-0812">Transmembrane</keyword>
<feature type="region of interest" description="Disordered" evidence="3">
    <location>
        <begin position="1"/>
        <end position="33"/>
    </location>
</feature>
<dbReference type="Gramene" id="EOX92148">
    <property type="protein sequence ID" value="EOX92148"/>
    <property type="gene ID" value="TCM_001143"/>
</dbReference>
<dbReference type="HOGENOM" id="CLU_051752_0_0_1"/>
<comment type="subcellular location">
    <subcellularLocation>
        <location evidence="1">Membrane</location>
    </subcellularLocation>
</comment>
<dbReference type="STRING" id="3641.A0A061DI27"/>
<evidence type="ECO:0000313" key="5">
    <source>
        <dbReference type="EMBL" id="EOX92149.1"/>
    </source>
</evidence>
<dbReference type="EMBL" id="CM001879">
    <property type="protein sequence ID" value="EOX92148.1"/>
    <property type="molecule type" value="Genomic_DNA"/>
</dbReference>
<dbReference type="GO" id="GO:0016020">
    <property type="term" value="C:membrane"/>
    <property type="evidence" value="ECO:0007669"/>
    <property type="project" value="UniProtKB-SubCell"/>
</dbReference>
<gene>
    <name evidence="5" type="ORF">TCM_001143</name>
</gene>
<organism evidence="5 6">
    <name type="scientific">Theobroma cacao</name>
    <name type="common">Cacao</name>
    <name type="synonym">Cocoa</name>
    <dbReference type="NCBI Taxonomy" id="3641"/>
    <lineage>
        <taxon>Eukaryota</taxon>
        <taxon>Viridiplantae</taxon>
        <taxon>Streptophyta</taxon>
        <taxon>Embryophyta</taxon>
        <taxon>Tracheophyta</taxon>
        <taxon>Spermatophyta</taxon>
        <taxon>Magnoliopsida</taxon>
        <taxon>eudicotyledons</taxon>
        <taxon>Gunneridae</taxon>
        <taxon>Pentapetalae</taxon>
        <taxon>rosids</taxon>
        <taxon>malvids</taxon>
        <taxon>Malvales</taxon>
        <taxon>Malvaceae</taxon>
        <taxon>Byttnerioideae</taxon>
        <taxon>Theobroma</taxon>
    </lineage>
</organism>
<dbReference type="OMA" id="STWHRPT"/>
<dbReference type="Gramene" id="EOX92149">
    <property type="protein sequence ID" value="EOX92149"/>
    <property type="gene ID" value="TCM_001143"/>
</dbReference>
<dbReference type="InParanoid" id="A0A061DI27"/>
<feature type="transmembrane region" description="Helical" evidence="4">
    <location>
        <begin position="89"/>
        <end position="112"/>
    </location>
</feature>